<feature type="region of interest" description="Disordered" evidence="1">
    <location>
        <begin position="1562"/>
        <end position="1641"/>
    </location>
</feature>
<feature type="compositionally biased region" description="Polar residues" evidence="1">
    <location>
        <begin position="1"/>
        <end position="17"/>
    </location>
</feature>
<feature type="region of interest" description="Disordered" evidence="1">
    <location>
        <begin position="1430"/>
        <end position="1465"/>
    </location>
</feature>
<feature type="region of interest" description="Disordered" evidence="1">
    <location>
        <begin position="1803"/>
        <end position="1822"/>
    </location>
</feature>
<evidence type="ECO:0000313" key="2">
    <source>
        <dbReference type="EMBL" id="RUS79363.1"/>
    </source>
</evidence>
<protein>
    <submittedName>
        <fullName evidence="2">Uncharacterized protein</fullName>
    </submittedName>
</protein>
<feature type="compositionally biased region" description="Low complexity" evidence="1">
    <location>
        <begin position="332"/>
        <end position="359"/>
    </location>
</feature>
<feature type="compositionally biased region" description="Polar residues" evidence="1">
    <location>
        <begin position="1717"/>
        <end position="1738"/>
    </location>
</feature>
<comment type="caution">
    <text evidence="2">The sequence shown here is derived from an EMBL/GenBank/DDBJ whole genome shotgun (WGS) entry which is preliminary data.</text>
</comment>
<feature type="compositionally biased region" description="Polar residues" evidence="1">
    <location>
        <begin position="1129"/>
        <end position="1138"/>
    </location>
</feature>
<feature type="region of interest" description="Disordered" evidence="1">
    <location>
        <begin position="1709"/>
        <end position="1759"/>
    </location>
</feature>
<gene>
    <name evidence="2" type="ORF">EGW08_012884</name>
</gene>
<evidence type="ECO:0000313" key="3">
    <source>
        <dbReference type="Proteomes" id="UP000271974"/>
    </source>
</evidence>
<feature type="compositionally biased region" description="Low complexity" evidence="1">
    <location>
        <begin position="1088"/>
        <end position="1097"/>
    </location>
</feature>
<evidence type="ECO:0000256" key="1">
    <source>
        <dbReference type="SAM" id="MobiDB-lite"/>
    </source>
</evidence>
<feature type="compositionally biased region" description="Polar residues" evidence="1">
    <location>
        <begin position="1029"/>
        <end position="1050"/>
    </location>
</feature>
<feature type="region of interest" description="Disordered" evidence="1">
    <location>
        <begin position="998"/>
        <end position="1050"/>
    </location>
</feature>
<feature type="compositionally biased region" description="Basic and acidic residues" evidence="1">
    <location>
        <begin position="1113"/>
        <end position="1125"/>
    </location>
</feature>
<accession>A0A433TCX3</accession>
<feature type="compositionally biased region" description="Basic and acidic residues" evidence="1">
    <location>
        <begin position="1385"/>
        <end position="1397"/>
    </location>
</feature>
<reference evidence="2 3" key="1">
    <citation type="submission" date="2019-01" db="EMBL/GenBank/DDBJ databases">
        <title>A draft genome assembly of the solar-powered sea slug Elysia chlorotica.</title>
        <authorList>
            <person name="Cai H."/>
            <person name="Li Q."/>
            <person name="Fang X."/>
            <person name="Li J."/>
            <person name="Curtis N.E."/>
            <person name="Altenburger A."/>
            <person name="Shibata T."/>
            <person name="Feng M."/>
            <person name="Maeda T."/>
            <person name="Schwartz J.A."/>
            <person name="Shigenobu S."/>
            <person name="Lundholm N."/>
            <person name="Nishiyama T."/>
            <person name="Yang H."/>
            <person name="Hasebe M."/>
            <person name="Li S."/>
            <person name="Pierce S.K."/>
            <person name="Wang J."/>
        </authorList>
    </citation>
    <scope>NUCLEOTIDE SEQUENCE [LARGE SCALE GENOMIC DNA]</scope>
    <source>
        <strain evidence="2">EC2010</strain>
        <tissue evidence="2">Whole organism of an adult</tissue>
    </source>
</reference>
<feature type="region of interest" description="Disordered" evidence="1">
    <location>
        <begin position="764"/>
        <end position="788"/>
    </location>
</feature>
<feature type="region of interest" description="Disordered" evidence="1">
    <location>
        <begin position="1247"/>
        <end position="1310"/>
    </location>
</feature>
<feature type="region of interest" description="Disordered" evidence="1">
    <location>
        <begin position="1064"/>
        <end position="1176"/>
    </location>
</feature>
<feature type="region of interest" description="Disordered" evidence="1">
    <location>
        <begin position="1663"/>
        <end position="1693"/>
    </location>
</feature>
<organism evidence="2 3">
    <name type="scientific">Elysia chlorotica</name>
    <name type="common">Eastern emerald elysia</name>
    <name type="synonym">Sea slug</name>
    <dbReference type="NCBI Taxonomy" id="188477"/>
    <lineage>
        <taxon>Eukaryota</taxon>
        <taxon>Metazoa</taxon>
        <taxon>Spiralia</taxon>
        <taxon>Lophotrochozoa</taxon>
        <taxon>Mollusca</taxon>
        <taxon>Gastropoda</taxon>
        <taxon>Heterobranchia</taxon>
        <taxon>Euthyneura</taxon>
        <taxon>Panpulmonata</taxon>
        <taxon>Sacoglossa</taxon>
        <taxon>Placobranchoidea</taxon>
        <taxon>Plakobranchidae</taxon>
        <taxon>Elysia</taxon>
    </lineage>
</organism>
<feature type="compositionally biased region" description="Polar residues" evidence="1">
    <location>
        <begin position="1681"/>
        <end position="1692"/>
    </location>
</feature>
<feature type="compositionally biased region" description="Polar residues" evidence="1">
    <location>
        <begin position="768"/>
        <end position="777"/>
    </location>
</feature>
<feature type="compositionally biased region" description="Polar residues" evidence="1">
    <location>
        <begin position="1149"/>
        <end position="1171"/>
    </location>
</feature>
<feature type="compositionally biased region" description="Basic residues" evidence="1">
    <location>
        <begin position="153"/>
        <end position="162"/>
    </location>
</feature>
<feature type="compositionally biased region" description="Polar residues" evidence="1">
    <location>
        <begin position="1448"/>
        <end position="1457"/>
    </location>
</feature>
<sequence length="1910" mass="211073">MLKWTSSSSLGNKNNVRNHPKEEGTDSPDGENSLEGKHTKSNWSNTLVDVRGRSNSFNSSHANWSGNLPFSYTDPVSSHRPEYPYLTRLDLHNTAERKAVPPVTKNADVTANPTPLFKPSQDGLSRSKSMPRLGSPVSSTSSFGGAKKGILSKVKRVFRRSKGKDVERRSLSQPSSPKNEGLSSLSTKLKDKSKTPVSDMKKSKVGHPEMPSTRLTRRMELRKSQRKKIDKGKETPLFNSTPMLDIGDTLEDEIAAYEETKWNLTKDCEEDCYDGISQQQQSQPTFDTFKSSIPLPSDTDSGDACKEVISYNEDQTSKRPRHLPADDQIPDTRQQCQSSPSQSATSSSGSVTSYSTSVSFQPTPLEESVLDRQVENNVKVARPRSSYSRISNLSTFEEDSRRHISQVIGDSTAICQERSQNLLHHDSMNSLLNFAEELAETLAPHADISDSYHALEPEMKGANNHPCIETKINTIVNTINEADFQKEVEFNNEDEELGTNVKDEETGAEHLKPIGNEINQADIISFSQDSPENSDWSLEEASHISLSVREQNASCGVDPSKMHSLVTGGNSFKLELIDILEKTLNDRDRSTIASVRTGAIHEPFIQHLEESKANETDSNSHISLSLSSVCTQSSPVSSTISHPYSEGVVAASQSKEALYCHKVTNAKNNNNGHSSFLRNKFQLERENFTVSADGEEKMEVKDFDWSEIKRNVHTDYVIGMARQDHLKPEMHENSTKSIDYSPMRVKNIVHQLEEQIKIKLDHHKDTKVSTSNSQEIHPQSEKVGARKSFSTSVVNEHLIESKNTTNTVSGNKPSPQVTATLKNDLTRQESPFGASSESGSLYQCTVNKKCDGVDISFADADSLPSASDEIAMISNCGNNQISRDSVGSDTHSMCSDVMGGFSSDEAPDIYGASCEISSSQERNDRTDREEISMSYLAAKIAKSFEIFSIPRTTEENKNRSVDRNAIVSSVATLPSPDLPPATPVACDFTEDKGITDVTPPGGLVESSINSENSKINQTHWKRKSGGQSGPDTSQFFQKQGNASGESGFTENIVETSSTILKKRESILSPSCKPPSPIKKTVSFKLDRTPTPSTSPSTVSDDAAICETIPSRPKQSDEEPKQEKPPIHQISDNSVTDHTVTTDECPAVPSSPSKSDAPSGRTVQTNSLSTDDLSWWGADSEEYMGLGNQTRREEKLSSNAQDTTDLNSCDKSTGNLFVFKKDKSDTVLSTKIKHFPENNKSVIYPISKKNHNLVKSPSPDKNTEESSSIISRKVTPIAREKFEHSFSQREPLQINNQQESSTDKNDGWLEMSDSSSNLYTYNVAQKPKSASKDLVSKSPQDDNIDGLLVDVDVSSALSDLVDQVESSGLKDTSPPTSPGTELTHTALDESNRNREKSKDTLLGNVPFWEKRQRKDIAALRKKVFSARNRKTRPVKPNNIGPISKREPLAQSNKNTTEGQEAKPKRRTFRYRLVKSSRTKTEEITAKTDDKDANDENKAIQGCKESSNSKGLEQVMGKFKLHAQADQPMTKIFDRNAAVENKATGGLKENSKKHVQSKIKLPVQSVAHQAQSKKALPSLSNESERAEKENKKHNLPIVSQPTVLSKQTRNEVSKSMTMPAPTTSKAKLDKESPRKNTARSSIMRIQKETPTRGRRTCETQTIDRASQIFEKNKPDIEYDQNHFTRSSIPSGNQDGTEKTIVLATKPTHSMSAEAGDWGLNQTLPPDSGSTLAVSSDSSPGRITEDGESSNKSFSPHRDTVSAQYSLESATESDDTAKSLYDSDGDLTYRKYSKRDLCRWQDGRYGESGSPDTDHCNIPYHPKSHASQCSCNQRLESSRQSLQTYEMEAPALGRAHESHRADNFQTDARTDQATDSAAPSATLENRPGEWLFIATFFLLQVLLHWLNAANKST</sequence>
<feature type="compositionally biased region" description="Polar residues" evidence="1">
    <location>
        <begin position="1363"/>
        <end position="1382"/>
    </location>
</feature>
<dbReference type="OrthoDB" id="10657423at2759"/>
<feature type="compositionally biased region" description="Polar residues" evidence="1">
    <location>
        <begin position="41"/>
        <end position="64"/>
    </location>
</feature>
<feature type="region of interest" description="Disordered" evidence="1">
    <location>
        <begin position="1363"/>
        <end position="1397"/>
    </location>
</feature>
<feature type="compositionally biased region" description="Basic and acidic residues" evidence="1">
    <location>
        <begin position="1277"/>
        <end position="1286"/>
    </location>
</feature>
<feature type="compositionally biased region" description="Basic and acidic residues" evidence="1">
    <location>
        <begin position="188"/>
        <end position="202"/>
    </location>
</feature>
<feature type="compositionally biased region" description="Basic and acidic residues" evidence="1">
    <location>
        <begin position="1580"/>
        <end position="1590"/>
    </location>
</feature>
<keyword evidence="3" id="KW-1185">Reference proteome</keyword>
<feature type="compositionally biased region" description="Polar residues" evidence="1">
    <location>
        <begin position="1611"/>
        <end position="1623"/>
    </location>
</feature>
<dbReference type="EMBL" id="RQTK01000456">
    <property type="protein sequence ID" value="RUS79363.1"/>
    <property type="molecule type" value="Genomic_DNA"/>
</dbReference>
<feature type="region of interest" description="Disordered" evidence="1">
    <location>
        <begin position="277"/>
        <end position="364"/>
    </location>
</feature>
<feature type="compositionally biased region" description="Polar residues" evidence="1">
    <location>
        <begin position="277"/>
        <end position="291"/>
    </location>
</feature>
<proteinExistence type="predicted"/>
<feature type="region of interest" description="Disordered" evidence="1">
    <location>
        <begin position="100"/>
        <end position="241"/>
    </location>
</feature>
<feature type="region of interest" description="Disordered" evidence="1">
    <location>
        <begin position="1"/>
        <end position="64"/>
    </location>
</feature>
<feature type="compositionally biased region" description="Low complexity" evidence="1">
    <location>
        <begin position="1005"/>
        <end position="1016"/>
    </location>
</feature>
<name>A0A433TCX3_ELYCH</name>
<feature type="compositionally biased region" description="Polar residues" evidence="1">
    <location>
        <begin position="1287"/>
        <end position="1299"/>
    </location>
</feature>
<feature type="compositionally biased region" description="Polar residues" evidence="1">
    <location>
        <begin position="1595"/>
        <end position="1605"/>
    </location>
</feature>
<dbReference type="Proteomes" id="UP000271974">
    <property type="component" value="Unassembled WGS sequence"/>
</dbReference>
<feature type="compositionally biased region" description="Basic and acidic residues" evidence="1">
    <location>
        <begin position="1668"/>
        <end position="1680"/>
    </location>
</feature>